<feature type="site" description="Contributes to redox potential value" evidence="8">
    <location>
        <position position="32"/>
    </location>
</feature>
<evidence type="ECO:0000313" key="11">
    <source>
        <dbReference type="EMBL" id="KKT71463.1"/>
    </source>
</evidence>
<evidence type="ECO:0000256" key="9">
    <source>
        <dbReference type="PIRSR" id="PIRSR000077-4"/>
    </source>
</evidence>
<feature type="active site" description="Nucleophile" evidence="8">
    <location>
        <position position="34"/>
    </location>
</feature>
<evidence type="ECO:0000256" key="2">
    <source>
        <dbReference type="ARBA" id="ARBA00022448"/>
    </source>
</evidence>
<evidence type="ECO:0000256" key="5">
    <source>
        <dbReference type="ARBA" id="ARBA00023284"/>
    </source>
</evidence>
<dbReference type="NCBIfam" id="TIGR01068">
    <property type="entry name" value="thioredoxin"/>
    <property type="match status" value="1"/>
</dbReference>
<dbReference type="AlphaFoldDB" id="A0A0G1JJ80"/>
<evidence type="ECO:0000256" key="4">
    <source>
        <dbReference type="ARBA" id="ARBA00023157"/>
    </source>
</evidence>
<dbReference type="GO" id="GO:0005829">
    <property type="term" value="C:cytosol"/>
    <property type="evidence" value="ECO:0007669"/>
    <property type="project" value="TreeGrafter"/>
</dbReference>
<sequence>MDVARFTDQNFNEEVLKSEMPVLVDFYADWCGPCRLVSPIIEELAKTYEGKIAVGKVDVDANSKVAGDYGVMSIPTVILYEKGKEVARQVGFGGKDAYVQMIEKVIK</sequence>
<dbReference type="InterPro" id="IPR005746">
    <property type="entry name" value="Thioredoxin"/>
</dbReference>
<evidence type="ECO:0000256" key="1">
    <source>
        <dbReference type="ARBA" id="ARBA00008987"/>
    </source>
</evidence>
<evidence type="ECO:0000256" key="7">
    <source>
        <dbReference type="PIRNR" id="PIRNR000077"/>
    </source>
</evidence>
<name>A0A0G1JJ80_9BACT</name>
<accession>A0A0G1JJ80</accession>
<keyword evidence="4 9" id="KW-1015">Disulfide bond</keyword>
<dbReference type="PROSITE" id="PS00194">
    <property type="entry name" value="THIOREDOXIN_1"/>
    <property type="match status" value="1"/>
</dbReference>
<dbReference type="Pfam" id="PF00085">
    <property type="entry name" value="Thioredoxin"/>
    <property type="match status" value="1"/>
</dbReference>
<feature type="site" description="Deprotonates C-terminal active site Cys" evidence="8">
    <location>
        <position position="25"/>
    </location>
</feature>
<feature type="disulfide bond" description="Redox-active" evidence="9">
    <location>
        <begin position="31"/>
        <end position="34"/>
    </location>
</feature>
<dbReference type="Proteomes" id="UP000034835">
    <property type="component" value="Unassembled WGS sequence"/>
</dbReference>
<comment type="similarity">
    <text evidence="1 7">Belongs to the thioredoxin family.</text>
</comment>
<evidence type="ECO:0000313" key="12">
    <source>
        <dbReference type="Proteomes" id="UP000034835"/>
    </source>
</evidence>
<keyword evidence="2" id="KW-0813">Transport</keyword>
<dbReference type="CDD" id="cd02947">
    <property type="entry name" value="TRX_family"/>
    <property type="match status" value="1"/>
</dbReference>
<dbReference type="PRINTS" id="PR00421">
    <property type="entry name" value="THIOREDOXIN"/>
</dbReference>
<dbReference type="GO" id="GO:0045454">
    <property type="term" value="P:cell redox homeostasis"/>
    <property type="evidence" value="ECO:0007669"/>
    <property type="project" value="TreeGrafter"/>
</dbReference>
<dbReference type="SUPFAM" id="SSF52833">
    <property type="entry name" value="Thioredoxin-like"/>
    <property type="match status" value="1"/>
</dbReference>
<keyword evidence="3" id="KW-0249">Electron transport</keyword>
<evidence type="ECO:0000256" key="8">
    <source>
        <dbReference type="PIRSR" id="PIRSR000077-1"/>
    </source>
</evidence>
<evidence type="ECO:0000259" key="10">
    <source>
        <dbReference type="PROSITE" id="PS51352"/>
    </source>
</evidence>
<protein>
    <recommendedName>
        <fullName evidence="6 7">Thioredoxin</fullName>
    </recommendedName>
</protein>
<dbReference type="STRING" id="1618384.UW68_C0066G0007"/>
<evidence type="ECO:0000256" key="6">
    <source>
        <dbReference type="NCBIfam" id="TIGR01068"/>
    </source>
</evidence>
<keyword evidence="5 9" id="KW-0676">Redox-active center</keyword>
<dbReference type="InterPro" id="IPR036249">
    <property type="entry name" value="Thioredoxin-like_sf"/>
</dbReference>
<dbReference type="InterPro" id="IPR013766">
    <property type="entry name" value="Thioredoxin_domain"/>
</dbReference>
<dbReference type="PATRIC" id="fig|1618384.3.peg.1152"/>
<comment type="caution">
    <text evidence="11">The sequence shown here is derived from an EMBL/GenBank/DDBJ whole genome shotgun (WGS) entry which is preliminary data.</text>
</comment>
<feature type="active site" description="Nucleophile" evidence="8">
    <location>
        <position position="31"/>
    </location>
</feature>
<evidence type="ECO:0000256" key="3">
    <source>
        <dbReference type="ARBA" id="ARBA00022982"/>
    </source>
</evidence>
<dbReference type="Gene3D" id="3.40.30.10">
    <property type="entry name" value="Glutaredoxin"/>
    <property type="match status" value="1"/>
</dbReference>
<dbReference type="GO" id="GO:0015035">
    <property type="term" value="F:protein-disulfide reductase activity"/>
    <property type="evidence" value="ECO:0007669"/>
    <property type="project" value="UniProtKB-UniRule"/>
</dbReference>
<gene>
    <name evidence="11" type="ORF">UW68_C0066G0007</name>
</gene>
<reference evidence="11 12" key="1">
    <citation type="journal article" date="2015" name="Nature">
        <title>rRNA introns, odd ribosomes, and small enigmatic genomes across a large radiation of phyla.</title>
        <authorList>
            <person name="Brown C.T."/>
            <person name="Hug L.A."/>
            <person name="Thomas B.C."/>
            <person name="Sharon I."/>
            <person name="Castelle C.J."/>
            <person name="Singh A."/>
            <person name="Wilkins M.J."/>
            <person name="Williams K.H."/>
            <person name="Banfield J.F."/>
        </authorList>
    </citation>
    <scope>NUCLEOTIDE SEQUENCE [LARGE SCALE GENOMIC DNA]</scope>
</reference>
<dbReference type="EMBL" id="LCJG01000066">
    <property type="protein sequence ID" value="KKT71463.1"/>
    <property type="molecule type" value="Genomic_DNA"/>
</dbReference>
<dbReference type="PANTHER" id="PTHR45663">
    <property type="entry name" value="GEO12009P1"/>
    <property type="match status" value="1"/>
</dbReference>
<organism evidence="11 12">
    <name type="scientific">Candidatus Collierbacteria bacterium GW2011_GWB1_44_6</name>
    <dbReference type="NCBI Taxonomy" id="1618384"/>
    <lineage>
        <taxon>Bacteria</taxon>
        <taxon>Candidatus Collieribacteriota</taxon>
    </lineage>
</organism>
<feature type="site" description="Contributes to redox potential value" evidence="8">
    <location>
        <position position="33"/>
    </location>
</feature>
<dbReference type="PIRSF" id="PIRSF000077">
    <property type="entry name" value="Thioredoxin"/>
    <property type="match status" value="1"/>
</dbReference>
<proteinExistence type="inferred from homology"/>
<dbReference type="FunFam" id="3.40.30.10:FF:000001">
    <property type="entry name" value="Thioredoxin"/>
    <property type="match status" value="1"/>
</dbReference>
<dbReference type="InterPro" id="IPR017937">
    <property type="entry name" value="Thioredoxin_CS"/>
</dbReference>
<feature type="domain" description="Thioredoxin" evidence="10">
    <location>
        <begin position="1"/>
        <end position="107"/>
    </location>
</feature>
<dbReference type="PROSITE" id="PS51352">
    <property type="entry name" value="THIOREDOXIN_2"/>
    <property type="match status" value="1"/>
</dbReference>
<dbReference type="PANTHER" id="PTHR45663:SF11">
    <property type="entry name" value="GEO12009P1"/>
    <property type="match status" value="1"/>
</dbReference>